<reference evidence="1" key="1">
    <citation type="submission" date="2021-09" db="EMBL/GenBank/DDBJ databases">
        <title>Comparative genomics of Edwardsiella genus reveals species-based diversity.</title>
        <authorList>
            <person name="Tekedar H.C."/>
            <person name="Kumru S."/>
            <person name="Waldbieser G.C."/>
            <person name="Reichley S.R."/>
            <person name="Lawrence M.L."/>
            <person name="Griffin M.J."/>
        </authorList>
    </citation>
    <scope>NUCLEOTIDE SEQUENCE</scope>
    <source>
        <strain evidence="1">ATCC 15947</strain>
    </source>
</reference>
<evidence type="ECO:0000313" key="2">
    <source>
        <dbReference type="Proteomes" id="UP000245918"/>
    </source>
</evidence>
<sequence length="182" mass="20367">MEQSSPPTRPSSPPRLSVRGMAAKQRAHTSDPSKLQAALQRALTWDEQRLNAQQQRLAAVILDEIVTLPATPLALAYPSAPRLQRIAYALTQTPADPRSAEAWAHVVSLSRRTLSRRFVQETGMHVTAWRQRRRLLHALPLLAQSDAVSAVALQLGYANISAFITRFRQQFGLTPRQYRQQG</sequence>
<keyword evidence="2" id="KW-1185">Reference proteome</keyword>
<accession>A0AC61TJW0</accession>
<gene>
    <name evidence="1" type="ORF">DCL27_03520</name>
</gene>
<organism evidence="1 2">
    <name type="scientific">Edwardsiella tarda ATCC 15947 = NBRC 105688</name>
    <dbReference type="NCBI Taxonomy" id="667121"/>
    <lineage>
        <taxon>Bacteria</taxon>
        <taxon>Pseudomonadati</taxon>
        <taxon>Pseudomonadota</taxon>
        <taxon>Gammaproteobacteria</taxon>
        <taxon>Enterobacterales</taxon>
        <taxon>Hafniaceae</taxon>
        <taxon>Edwardsiella</taxon>
    </lineage>
</organism>
<protein>
    <submittedName>
        <fullName evidence="1">AraC family transcriptional regulator</fullName>
    </submittedName>
</protein>
<proteinExistence type="predicted"/>
<name>A0AC61TJW0_EDWTA</name>
<evidence type="ECO:0000313" key="1">
    <source>
        <dbReference type="EMBL" id="UCQ00867.1"/>
    </source>
</evidence>
<dbReference type="Proteomes" id="UP000245918">
    <property type="component" value="Chromosome"/>
</dbReference>
<dbReference type="EMBL" id="CP084506">
    <property type="protein sequence ID" value="UCQ00867.1"/>
    <property type="molecule type" value="Genomic_DNA"/>
</dbReference>